<gene>
    <name evidence="5" type="ordered locus">Mvol_1405</name>
</gene>
<dbReference type="InterPro" id="IPR015424">
    <property type="entry name" value="PyrdxlP-dep_Trfase"/>
</dbReference>
<dbReference type="Gene3D" id="3.90.1150.70">
    <property type="match status" value="1"/>
</dbReference>
<evidence type="ECO:0000256" key="1">
    <source>
        <dbReference type="ARBA" id="ARBA00001933"/>
    </source>
</evidence>
<protein>
    <submittedName>
        <fullName evidence="5">Pyridoxal phosphate enzyme</fullName>
    </submittedName>
</protein>
<dbReference type="FunCoup" id="D7DVA1">
    <property type="interactions" value="29"/>
</dbReference>
<feature type="domain" description="UPF0425" evidence="4">
    <location>
        <begin position="298"/>
        <end position="357"/>
    </location>
</feature>
<dbReference type="GO" id="GO:0004125">
    <property type="term" value="F:L-seryl-tRNA(Sec) selenium transferase activity"/>
    <property type="evidence" value="ECO:0007669"/>
    <property type="project" value="TreeGrafter"/>
</dbReference>
<sequence length="377" mass="42618">MKDLEFERISNTREILRNIIKKHGRDNIYDLTGLTGGFYIENKNLDFLETYTGPAIFTEKLNRHGLAYLHNDFNEDSDIKNKIESLEEYCKSEMAVGFNRTSSALLATIITLKNKKISQILHYVPEKPSHPSIPKSCNILNIPYYESDNIEEILALIETGKFLIITGSTMNHKIVDLENTKKLIEYCHSNNVNVLFDDASGARIRLLNGQPTALNMGADLVVTSMDKLMTGPRAGLLAGNKELIKEIYSEGLKYGLEAQAPILAAMVYTLKNFSFDRIKKAQQRAINFTFDELCNYDNISLEKTPTGFIINMEPKKSFDVALELLKNYRVITITTMGMPDASKTLRFDFTSKDADKVSDNYIKNSILNAILAVINKK</sequence>
<comment type="cofactor">
    <cofactor evidence="1 3">
        <name>pyridoxal 5'-phosphate</name>
        <dbReference type="ChEBI" id="CHEBI:597326"/>
    </cofactor>
</comment>
<dbReference type="SUPFAM" id="SSF53383">
    <property type="entry name" value="PLP-dependent transferases"/>
    <property type="match status" value="1"/>
</dbReference>
<dbReference type="Gene3D" id="3.40.640.10">
    <property type="entry name" value="Type I PLP-dependent aspartate aminotransferase-like (Major domain)"/>
    <property type="match status" value="1"/>
</dbReference>
<dbReference type="STRING" id="456320.Mvol_1405"/>
<reference evidence="5 6" key="1">
    <citation type="submission" date="2010-05" db="EMBL/GenBank/DDBJ databases">
        <title>Complete sequence of Methanococcus voltae A3.</title>
        <authorList>
            <consortium name="US DOE Joint Genome Institute"/>
            <person name="Lucas S."/>
            <person name="Copeland A."/>
            <person name="Lapidus A."/>
            <person name="Cheng J.-F."/>
            <person name="Bruce D."/>
            <person name="Goodwin L."/>
            <person name="Pitluck S."/>
            <person name="Lowry S."/>
            <person name="Clum A."/>
            <person name="Land M."/>
            <person name="Hauser L."/>
            <person name="Kyrpides N."/>
            <person name="Mikhailova N."/>
            <person name="Whitman W.B."/>
            <person name="Woyke T."/>
        </authorList>
    </citation>
    <scope>NUCLEOTIDE SEQUENCE [LARGE SCALE GENOMIC DNA]</scope>
    <source>
        <strain evidence="6">ATCC BAA-1334 / A3</strain>
    </source>
</reference>
<dbReference type="Pfam" id="PF03841">
    <property type="entry name" value="SelA"/>
    <property type="match status" value="1"/>
</dbReference>
<evidence type="ECO:0000313" key="5">
    <source>
        <dbReference type="EMBL" id="ADI37061.1"/>
    </source>
</evidence>
<dbReference type="InParanoid" id="D7DVA1"/>
<dbReference type="AlphaFoldDB" id="D7DVA1"/>
<dbReference type="HOGENOM" id="CLU_055443_0_0_2"/>
<dbReference type="InterPro" id="IPR055177">
    <property type="entry name" value="UPF0425_MJ0158-like_C"/>
</dbReference>
<dbReference type="PANTHER" id="PTHR32328">
    <property type="entry name" value="L-SERYL-TRNA(SEC) SELENIUM TRANSFERASE"/>
    <property type="match status" value="1"/>
</dbReference>
<dbReference type="NCBIfam" id="TIGR03576">
    <property type="entry name" value="pyridox_MJ0158"/>
    <property type="match status" value="1"/>
</dbReference>
<name>D7DVA1_METV3</name>
<organism evidence="5 6">
    <name type="scientific">Methanococcus voltae (strain ATCC BAA-1334 / A3)</name>
    <dbReference type="NCBI Taxonomy" id="456320"/>
    <lineage>
        <taxon>Archaea</taxon>
        <taxon>Methanobacteriati</taxon>
        <taxon>Methanobacteriota</taxon>
        <taxon>Methanomada group</taxon>
        <taxon>Methanococci</taxon>
        <taxon>Methanococcales</taxon>
        <taxon>Methanococcaceae</taxon>
        <taxon>Methanococcus</taxon>
    </lineage>
</organism>
<accession>D7DVA1</accession>
<evidence type="ECO:0000259" key="4">
    <source>
        <dbReference type="Pfam" id="PF22583"/>
    </source>
</evidence>
<evidence type="ECO:0000313" key="6">
    <source>
        <dbReference type="Proteomes" id="UP000007722"/>
    </source>
</evidence>
<evidence type="ECO:0000256" key="3">
    <source>
        <dbReference type="PIRSR" id="PIRSR618319-50"/>
    </source>
</evidence>
<dbReference type="Proteomes" id="UP000007722">
    <property type="component" value="Chromosome"/>
</dbReference>
<dbReference type="PANTHER" id="PTHR32328:SF0">
    <property type="entry name" value="L-SERYL-TRNA(SEC) SELENIUM TRANSFERASE"/>
    <property type="match status" value="1"/>
</dbReference>
<keyword evidence="6" id="KW-1185">Reference proteome</keyword>
<dbReference type="InterPro" id="IPR015421">
    <property type="entry name" value="PyrdxlP-dep_Trfase_major"/>
</dbReference>
<proteinExistence type="predicted"/>
<dbReference type="InterPro" id="IPR018319">
    <property type="entry name" value="SelA-like"/>
</dbReference>
<dbReference type="EMBL" id="CP002057">
    <property type="protein sequence ID" value="ADI37061.1"/>
    <property type="molecule type" value="Genomic_DNA"/>
</dbReference>
<feature type="modified residue" description="N6-(pyridoxal phosphate)lysine" evidence="3">
    <location>
        <position position="227"/>
    </location>
</feature>
<dbReference type="Pfam" id="PF22583">
    <property type="entry name" value="UPF0425_C"/>
    <property type="match status" value="1"/>
</dbReference>
<evidence type="ECO:0000256" key="2">
    <source>
        <dbReference type="ARBA" id="ARBA00022898"/>
    </source>
</evidence>
<dbReference type="InterPro" id="IPR020033">
    <property type="entry name" value="PyrdxlP-dep_transferase_arc"/>
</dbReference>
<keyword evidence="2 3" id="KW-0663">Pyridoxal phosphate</keyword>
<dbReference type="KEGG" id="mvo:Mvol_1405"/>
<dbReference type="eggNOG" id="arCOG00114">
    <property type="taxonomic scope" value="Archaea"/>
</dbReference>